<dbReference type="SUPFAM" id="SSF51261">
    <property type="entry name" value="Duplicated hybrid motif"/>
    <property type="match status" value="1"/>
</dbReference>
<dbReference type="Pfam" id="PF01551">
    <property type="entry name" value="Peptidase_M23"/>
    <property type="match status" value="1"/>
</dbReference>
<organism evidence="4 5">
    <name type="scientific">Gleimia hominis</name>
    <dbReference type="NCBI Taxonomy" id="595468"/>
    <lineage>
        <taxon>Bacteria</taxon>
        <taxon>Bacillati</taxon>
        <taxon>Actinomycetota</taxon>
        <taxon>Actinomycetes</taxon>
        <taxon>Actinomycetales</taxon>
        <taxon>Actinomycetaceae</taxon>
        <taxon>Gleimia</taxon>
    </lineage>
</organism>
<keyword evidence="2" id="KW-0812">Transmembrane</keyword>
<evidence type="ECO:0000256" key="2">
    <source>
        <dbReference type="SAM" id="Phobius"/>
    </source>
</evidence>
<feature type="domain" description="M23ase beta-sheet core" evidence="3">
    <location>
        <begin position="107"/>
        <end position="197"/>
    </location>
</feature>
<keyword evidence="2" id="KW-0472">Membrane</keyword>
<protein>
    <submittedName>
        <fullName evidence="4">M23 family metallopeptidase</fullName>
        <ecNumber evidence="4">3.4.24.-</ecNumber>
    </submittedName>
</protein>
<feature type="transmembrane region" description="Helical" evidence="2">
    <location>
        <begin position="21"/>
        <end position="41"/>
    </location>
</feature>
<evidence type="ECO:0000313" key="5">
    <source>
        <dbReference type="Proteomes" id="UP001247542"/>
    </source>
</evidence>
<sequence>MLHLHRPLPHSLRFAAFSSRALIRSIALVVALALCTGANFVSSSANRETAEWVSTGLSNTGEAADEGPGATRAHPRIKASGRWIPPVPRPLNVGRRFDPPAKRWLPGHRGVDLCPPVGTAVRAPRAGRVVYAADLAGRPVISIEHEDGLHSTLEPVEATVSKGQTVEQGTVVGTLVSGHDNDCLHFGVRKDKDTYLDPLLLINPRAVLKPWDAPA</sequence>
<dbReference type="PANTHER" id="PTHR21666">
    <property type="entry name" value="PEPTIDASE-RELATED"/>
    <property type="match status" value="1"/>
</dbReference>
<keyword evidence="2" id="KW-1133">Transmembrane helix</keyword>
<dbReference type="InterPro" id="IPR016047">
    <property type="entry name" value="M23ase_b-sheet_dom"/>
</dbReference>
<proteinExistence type="predicted"/>
<gene>
    <name evidence="4" type="ORF">QS713_07560</name>
</gene>
<dbReference type="PANTHER" id="PTHR21666:SF289">
    <property type="entry name" value="L-ALA--D-GLU ENDOPEPTIDASE"/>
    <property type="match status" value="1"/>
</dbReference>
<dbReference type="Gene3D" id="2.70.70.10">
    <property type="entry name" value="Glucose Permease (Domain IIA)"/>
    <property type="match status" value="1"/>
</dbReference>
<dbReference type="EMBL" id="JASXSX010000003">
    <property type="protein sequence ID" value="MDT3767914.1"/>
    <property type="molecule type" value="Genomic_DNA"/>
</dbReference>
<dbReference type="GO" id="GO:0016787">
    <property type="term" value="F:hydrolase activity"/>
    <property type="evidence" value="ECO:0007669"/>
    <property type="project" value="UniProtKB-KW"/>
</dbReference>
<comment type="caution">
    <text evidence="4">The sequence shown here is derived from an EMBL/GenBank/DDBJ whole genome shotgun (WGS) entry which is preliminary data.</text>
</comment>
<dbReference type="CDD" id="cd12797">
    <property type="entry name" value="M23_peptidase"/>
    <property type="match status" value="1"/>
</dbReference>
<dbReference type="Proteomes" id="UP001247542">
    <property type="component" value="Unassembled WGS sequence"/>
</dbReference>
<dbReference type="InterPro" id="IPR050570">
    <property type="entry name" value="Cell_wall_metabolism_enzyme"/>
</dbReference>
<keyword evidence="4" id="KW-0378">Hydrolase</keyword>
<evidence type="ECO:0000313" key="4">
    <source>
        <dbReference type="EMBL" id="MDT3767914.1"/>
    </source>
</evidence>
<dbReference type="EC" id="3.4.24.-" evidence="4"/>
<reference evidence="4 5" key="1">
    <citation type="submission" date="2023-06" db="EMBL/GenBank/DDBJ databases">
        <title>Draft genome sequence of Gleimia hominis type strain CCUG 57540T.</title>
        <authorList>
            <person name="Salva-Serra F."/>
            <person name="Cardew S."/>
            <person name="Jensie Markopoulos S."/>
            <person name="Ohlen M."/>
            <person name="Inganas E."/>
            <person name="Svensson-Stadler L."/>
            <person name="Moore E.R.B."/>
        </authorList>
    </citation>
    <scope>NUCLEOTIDE SEQUENCE [LARGE SCALE GENOMIC DNA]</scope>
    <source>
        <strain evidence="4 5">CCUG 57540</strain>
    </source>
</reference>
<evidence type="ECO:0000256" key="1">
    <source>
        <dbReference type="ARBA" id="ARBA00022729"/>
    </source>
</evidence>
<name>A0ABU3IC17_9ACTO</name>
<dbReference type="InterPro" id="IPR011055">
    <property type="entry name" value="Dup_hybrid_motif"/>
</dbReference>
<accession>A0ABU3IC17</accession>
<keyword evidence="5" id="KW-1185">Reference proteome</keyword>
<keyword evidence="1" id="KW-0732">Signal</keyword>
<evidence type="ECO:0000259" key="3">
    <source>
        <dbReference type="Pfam" id="PF01551"/>
    </source>
</evidence>
<dbReference type="RefSeq" id="WP_313274103.1">
    <property type="nucleotide sequence ID" value="NZ_JASXSX010000003.1"/>
</dbReference>